<dbReference type="PANTHER" id="PTHR23090:SF9">
    <property type="entry name" value="GLUTAMINE-DEPENDENT NAD(+) SYNTHETASE"/>
    <property type="match status" value="1"/>
</dbReference>
<feature type="binding site" evidence="7">
    <location>
        <position position="115"/>
    </location>
    <ligand>
        <name>L-glutamine</name>
        <dbReference type="ChEBI" id="CHEBI:58359"/>
    </ligand>
</feature>
<dbReference type="KEGG" id="knv:Pan216_15630"/>
<dbReference type="HAMAP" id="MF_02090">
    <property type="entry name" value="NadE_glutamine_dep"/>
    <property type="match status" value="1"/>
</dbReference>
<feature type="binding site" evidence="7">
    <location>
        <position position="192"/>
    </location>
    <ligand>
        <name>L-glutamine</name>
        <dbReference type="ChEBI" id="CHEBI:58359"/>
    </ligand>
</feature>
<feature type="binding site" evidence="7">
    <location>
        <position position="478"/>
    </location>
    <ligand>
        <name>ATP</name>
        <dbReference type="ChEBI" id="CHEBI:30616"/>
    </ligand>
</feature>
<accession>A0A518B157</accession>
<feature type="binding site" evidence="7">
    <location>
        <begin position="488"/>
        <end position="491"/>
    </location>
    <ligand>
        <name>deamido-NAD(+)</name>
        <dbReference type="ChEBI" id="CHEBI:58437"/>
        <note>ligand shared between two neighboring subunits</note>
    </ligand>
</feature>
<dbReference type="GO" id="GO:0009435">
    <property type="term" value="P:NAD+ biosynthetic process"/>
    <property type="evidence" value="ECO:0007669"/>
    <property type="project" value="UniProtKB-UniRule"/>
</dbReference>
<sequence>MGLAMPEVRVGNPCANADAIIELADEADEEGCDVLLSPELGLTGYTCADLFQQRPLLEASLESLTRIARRFRDLPRLLGAIGLPLVVDGKLYNTVALIQHGAILGIVPKTYIPNYGEYYERRWFHPADGSEPAEVRIGEANVPFGNDLLFEAESDPEVRIGVEICEDLWVPIPPSSRLSLAGAVLLLNASASCENTGKAEYRRDLVVGQSARCVAAYAYASAGVSESTTDLVFGGHGFVSENGHLLTERERFSRKSELKCADIDVERLVSDRMRMTTFTDRTLAKICRTVRFHLEPSRPAGALRRFVPAHPFVPNAPETRSRRCREIFATQTSGLAKRWEIARPNQLHVGISGGLDSTLALLVAVRTADLIGRDRKEIVATTMPGFGTSQRTRRNAERLMELLGVTSQLVDIRELCLQQFRMLEHRPFGIDTSSMSVEEFQKALAGLEADNRSDLIFENVQARTRTLLLMDQGFVLGTGDLSELALGWCTYNGDHMSMYNPNASIPKTLVRLLVTWVAENEFEGETREVLQSVAETEISPELLPIGENDAIQSTESTIGPYELHDFFLYNVLRFGFRPAKILFLAQEATFSREYPQEELRRWLSVFYRRFFQSQFKRSCLPDGPKVGSISLSPRGDWRMPSDAEAAAWLAELSEESPT</sequence>
<feature type="active site" description="For glutaminase activity" evidence="7">
    <location>
        <position position="109"/>
    </location>
</feature>
<dbReference type="PIRSF" id="PIRSF006630">
    <property type="entry name" value="NADS_GAT"/>
    <property type="match status" value="1"/>
</dbReference>
<dbReference type="Gene3D" id="3.40.50.620">
    <property type="entry name" value="HUPs"/>
    <property type="match status" value="1"/>
</dbReference>
<keyword evidence="6 7" id="KW-0520">NAD</keyword>
<dbReference type="PANTHER" id="PTHR23090">
    <property type="entry name" value="NH 3 /GLUTAMINE-DEPENDENT NAD + SYNTHETASE"/>
    <property type="match status" value="1"/>
</dbReference>
<evidence type="ECO:0000256" key="6">
    <source>
        <dbReference type="ARBA" id="ARBA00023027"/>
    </source>
</evidence>
<dbReference type="GO" id="GO:0005524">
    <property type="term" value="F:ATP binding"/>
    <property type="evidence" value="ECO:0007669"/>
    <property type="project" value="UniProtKB-UniRule"/>
</dbReference>
<feature type="active site" description="Proton acceptor; for glutaminase activity" evidence="7">
    <location>
        <position position="39"/>
    </location>
</feature>
<dbReference type="Gene3D" id="1.10.10.1140">
    <property type="entry name" value="Glutamine-dependent NAD+ synthetase, C-terminal domain"/>
    <property type="match status" value="1"/>
</dbReference>
<dbReference type="EC" id="6.3.5.1" evidence="7 8"/>
<feature type="domain" description="CN hydrolase" evidence="9">
    <location>
        <begin position="1"/>
        <end position="265"/>
    </location>
</feature>
<feature type="binding site" evidence="7">
    <location>
        <position position="459"/>
    </location>
    <ligand>
        <name>deamido-NAD(+)</name>
        <dbReference type="ChEBI" id="CHEBI:58437"/>
        <note>ligand shared between two neighboring subunits</note>
    </ligand>
</feature>
<dbReference type="GO" id="GO:0003952">
    <property type="term" value="F:NAD+ synthase (glutamine-hydrolyzing) activity"/>
    <property type="evidence" value="ECO:0007669"/>
    <property type="project" value="UniProtKB-UniRule"/>
</dbReference>
<dbReference type="GO" id="GO:0008795">
    <property type="term" value="F:NAD+ synthase activity"/>
    <property type="evidence" value="ECO:0007669"/>
    <property type="project" value="UniProtKB-UniRule"/>
</dbReference>
<feature type="binding site" evidence="7">
    <location>
        <position position="483"/>
    </location>
    <ligand>
        <name>deamido-NAD(+)</name>
        <dbReference type="ChEBI" id="CHEBI:58437"/>
        <note>ligand shared between two neighboring subunits</note>
    </ligand>
</feature>
<evidence type="ECO:0000256" key="7">
    <source>
        <dbReference type="HAMAP-Rule" id="MF_02090"/>
    </source>
</evidence>
<feature type="active site" description="Nucleophile; for glutaminase activity" evidence="7">
    <location>
        <position position="165"/>
    </location>
</feature>
<dbReference type="AlphaFoldDB" id="A0A518B157"/>
<dbReference type="CDD" id="cd00553">
    <property type="entry name" value="NAD_synthase"/>
    <property type="match status" value="1"/>
</dbReference>
<comment type="function">
    <text evidence="7">Catalyzes the ATP-dependent amidation of deamido-NAD to form NAD. Uses L-glutamine as a nitrogen source.</text>
</comment>
<evidence type="ECO:0000256" key="8">
    <source>
        <dbReference type="PIRNR" id="PIRNR006630"/>
    </source>
</evidence>
<evidence type="ECO:0000313" key="11">
    <source>
        <dbReference type="Proteomes" id="UP000317093"/>
    </source>
</evidence>
<dbReference type="InterPro" id="IPR003694">
    <property type="entry name" value="NAD_synthase"/>
</dbReference>
<evidence type="ECO:0000256" key="4">
    <source>
        <dbReference type="ARBA" id="ARBA00022741"/>
    </source>
</evidence>
<feature type="binding site" evidence="7">
    <location>
        <position position="198"/>
    </location>
    <ligand>
        <name>L-glutamine</name>
        <dbReference type="ChEBI" id="CHEBI:58359"/>
    </ligand>
</feature>
<protein>
    <recommendedName>
        <fullName evidence="7 8">Glutamine-dependent NAD(+) synthetase</fullName>
        <ecNumber evidence="7 8">6.3.5.1</ecNumber>
    </recommendedName>
    <alternativeName>
        <fullName evidence="7 8">NAD(+) synthase [glutamine-hydrolyzing]</fullName>
    </alternativeName>
</protein>
<evidence type="ECO:0000256" key="1">
    <source>
        <dbReference type="ARBA" id="ARBA00005188"/>
    </source>
</evidence>
<dbReference type="SUPFAM" id="SSF52402">
    <property type="entry name" value="Adenine nucleotide alpha hydrolases-like"/>
    <property type="match status" value="1"/>
</dbReference>
<dbReference type="NCBIfam" id="NF002730">
    <property type="entry name" value="PRK02628.1"/>
    <property type="match status" value="1"/>
</dbReference>
<dbReference type="InterPro" id="IPR022310">
    <property type="entry name" value="NAD/GMP_synthase"/>
</dbReference>
<name>A0A518B157_9BACT</name>
<keyword evidence="11" id="KW-1185">Reference proteome</keyword>
<feature type="binding site" evidence="7">
    <location>
        <position position="616"/>
    </location>
    <ligand>
        <name>deamido-NAD(+)</name>
        <dbReference type="ChEBI" id="CHEBI:58437"/>
        <note>ligand shared between two neighboring subunits</note>
    </ligand>
</feature>
<feature type="binding site" evidence="7">
    <location>
        <begin position="350"/>
        <end position="357"/>
    </location>
    <ligand>
        <name>ATP</name>
        <dbReference type="ChEBI" id="CHEBI:30616"/>
    </ligand>
</feature>
<organism evidence="10 11">
    <name type="scientific">Kolteria novifilia</name>
    <dbReference type="NCBI Taxonomy" id="2527975"/>
    <lineage>
        <taxon>Bacteria</taxon>
        <taxon>Pseudomonadati</taxon>
        <taxon>Planctomycetota</taxon>
        <taxon>Planctomycetia</taxon>
        <taxon>Kolteriales</taxon>
        <taxon>Kolteriaceae</taxon>
        <taxon>Kolteria</taxon>
    </lineage>
</organism>
<reference evidence="10 11" key="1">
    <citation type="submission" date="2019-02" db="EMBL/GenBank/DDBJ databases">
        <title>Deep-cultivation of Planctomycetes and their phenomic and genomic characterization uncovers novel biology.</title>
        <authorList>
            <person name="Wiegand S."/>
            <person name="Jogler M."/>
            <person name="Boedeker C."/>
            <person name="Pinto D."/>
            <person name="Vollmers J."/>
            <person name="Rivas-Marin E."/>
            <person name="Kohn T."/>
            <person name="Peeters S.H."/>
            <person name="Heuer A."/>
            <person name="Rast P."/>
            <person name="Oberbeckmann S."/>
            <person name="Bunk B."/>
            <person name="Jeske O."/>
            <person name="Meyerdierks A."/>
            <person name="Storesund J.E."/>
            <person name="Kallscheuer N."/>
            <person name="Luecker S."/>
            <person name="Lage O.M."/>
            <person name="Pohl T."/>
            <person name="Merkel B.J."/>
            <person name="Hornburger P."/>
            <person name="Mueller R.-W."/>
            <person name="Bruemmer F."/>
            <person name="Labrenz M."/>
            <person name="Spormann A.M."/>
            <person name="Op den Camp H."/>
            <person name="Overmann J."/>
            <person name="Amann R."/>
            <person name="Jetten M.S.M."/>
            <person name="Mascher T."/>
            <person name="Medema M.H."/>
            <person name="Devos D.P."/>
            <person name="Kaster A.-K."/>
            <person name="Ovreas L."/>
            <person name="Rohde M."/>
            <person name="Galperin M.Y."/>
            <person name="Jogler C."/>
        </authorList>
    </citation>
    <scope>NUCLEOTIDE SEQUENCE [LARGE SCALE GENOMIC DNA]</scope>
    <source>
        <strain evidence="10 11">Pan216</strain>
    </source>
</reference>
<dbReference type="InterPro" id="IPR014729">
    <property type="entry name" value="Rossmann-like_a/b/a_fold"/>
</dbReference>
<dbReference type="InterPro" id="IPR041856">
    <property type="entry name" value="NAD+_synth_C"/>
</dbReference>
<dbReference type="UniPathway" id="UPA00253">
    <property type="reaction ID" value="UER00334"/>
</dbReference>
<keyword evidence="4 7" id="KW-0547">Nucleotide-binding</keyword>
<dbReference type="EMBL" id="CP036279">
    <property type="protein sequence ID" value="QDU60713.1"/>
    <property type="molecule type" value="Genomic_DNA"/>
</dbReference>
<evidence type="ECO:0000256" key="5">
    <source>
        <dbReference type="ARBA" id="ARBA00022840"/>
    </source>
</evidence>
<dbReference type="Gene3D" id="3.60.110.10">
    <property type="entry name" value="Carbon-nitrogen hydrolase"/>
    <property type="match status" value="1"/>
</dbReference>
<evidence type="ECO:0000256" key="3">
    <source>
        <dbReference type="ARBA" id="ARBA00022598"/>
    </source>
</evidence>
<dbReference type="PROSITE" id="PS50263">
    <property type="entry name" value="CN_HYDROLASE"/>
    <property type="match status" value="1"/>
</dbReference>
<proteinExistence type="inferred from homology"/>
<dbReference type="Pfam" id="PF00795">
    <property type="entry name" value="CN_hydrolase"/>
    <property type="match status" value="1"/>
</dbReference>
<dbReference type="Pfam" id="PF02540">
    <property type="entry name" value="NAD_synthase"/>
    <property type="match status" value="2"/>
</dbReference>
<dbReference type="CDD" id="cd07570">
    <property type="entry name" value="GAT_Gln-NAD-synth"/>
    <property type="match status" value="1"/>
</dbReference>
<evidence type="ECO:0000259" key="9">
    <source>
        <dbReference type="PROSITE" id="PS50263"/>
    </source>
</evidence>
<evidence type="ECO:0000313" key="10">
    <source>
        <dbReference type="EMBL" id="QDU60713.1"/>
    </source>
</evidence>
<dbReference type="GO" id="GO:0005737">
    <property type="term" value="C:cytoplasm"/>
    <property type="evidence" value="ECO:0007669"/>
    <property type="project" value="InterPro"/>
</dbReference>
<keyword evidence="5 7" id="KW-0067">ATP-binding</keyword>
<dbReference type="FunFam" id="1.10.10.1140:FF:000001">
    <property type="entry name" value="Glutamine-dependent NAD(+) synthetase"/>
    <property type="match status" value="1"/>
</dbReference>
<comment type="catalytic activity">
    <reaction evidence="7 8">
        <text>deamido-NAD(+) + L-glutamine + ATP + H2O = L-glutamate + AMP + diphosphate + NAD(+) + H(+)</text>
        <dbReference type="Rhea" id="RHEA:24384"/>
        <dbReference type="ChEBI" id="CHEBI:15377"/>
        <dbReference type="ChEBI" id="CHEBI:15378"/>
        <dbReference type="ChEBI" id="CHEBI:29985"/>
        <dbReference type="ChEBI" id="CHEBI:30616"/>
        <dbReference type="ChEBI" id="CHEBI:33019"/>
        <dbReference type="ChEBI" id="CHEBI:57540"/>
        <dbReference type="ChEBI" id="CHEBI:58359"/>
        <dbReference type="ChEBI" id="CHEBI:58437"/>
        <dbReference type="ChEBI" id="CHEBI:456215"/>
        <dbReference type="EC" id="6.3.5.1"/>
    </reaction>
</comment>
<dbReference type="InterPro" id="IPR014445">
    <property type="entry name" value="Gln-dep_NAD_synthase"/>
</dbReference>
<dbReference type="InterPro" id="IPR003010">
    <property type="entry name" value="C-N_Hydrolase"/>
</dbReference>
<evidence type="ECO:0000256" key="2">
    <source>
        <dbReference type="ARBA" id="ARBA00007145"/>
    </source>
</evidence>
<gene>
    <name evidence="7 10" type="primary">nadE</name>
    <name evidence="10" type="ORF">Pan216_15630</name>
</gene>
<dbReference type="SUPFAM" id="SSF56317">
    <property type="entry name" value="Carbon-nitrogen hydrolase"/>
    <property type="match status" value="1"/>
</dbReference>
<dbReference type="InterPro" id="IPR036526">
    <property type="entry name" value="C-N_Hydrolase_sf"/>
</dbReference>
<keyword evidence="3 7" id="KW-0436">Ligase</keyword>
<comment type="pathway">
    <text evidence="1 7 8">Cofactor biosynthesis; NAD(+) biosynthesis; NAD(+) from deamido-NAD(+) (L-Gln route): step 1/1.</text>
</comment>
<comment type="similarity">
    <text evidence="2 7 8">In the C-terminal section; belongs to the NAD synthetase family.</text>
</comment>
<dbReference type="Proteomes" id="UP000317093">
    <property type="component" value="Chromosome"/>
</dbReference>
<dbReference type="GO" id="GO:0004359">
    <property type="term" value="F:glutaminase activity"/>
    <property type="evidence" value="ECO:0007669"/>
    <property type="project" value="InterPro"/>
</dbReference>